<name>A0A0F7ZR46_9HYPO</name>
<feature type="region of interest" description="Disordered" evidence="1">
    <location>
        <begin position="286"/>
        <end position="345"/>
    </location>
</feature>
<keyword evidence="3" id="KW-1185">Reference proteome</keyword>
<dbReference type="EMBL" id="KQ030782">
    <property type="protein sequence ID" value="KJZ68978.1"/>
    <property type="molecule type" value="Genomic_DNA"/>
</dbReference>
<feature type="compositionally biased region" description="Low complexity" evidence="1">
    <location>
        <begin position="313"/>
        <end position="328"/>
    </location>
</feature>
<evidence type="ECO:0000256" key="1">
    <source>
        <dbReference type="SAM" id="MobiDB-lite"/>
    </source>
</evidence>
<dbReference type="Proteomes" id="UP000054481">
    <property type="component" value="Unassembled WGS sequence"/>
</dbReference>
<evidence type="ECO:0000313" key="2">
    <source>
        <dbReference type="EMBL" id="KJZ68978.1"/>
    </source>
</evidence>
<organism evidence="2 3">
    <name type="scientific">Hirsutella minnesotensis 3608</name>
    <dbReference type="NCBI Taxonomy" id="1043627"/>
    <lineage>
        <taxon>Eukaryota</taxon>
        <taxon>Fungi</taxon>
        <taxon>Dikarya</taxon>
        <taxon>Ascomycota</taxon>
        <taxon>Pezizomycotina</taxon>
        <taxon>Sordariomycetes</taxon>
        <taxon>Hypocreomycetidae</taxon>
        <taxon>Hypocreales</taxon>
        <taxon>Ophiocordycipitaceae</taxon>
        <taxon>Hirsutella</taxon>
    </lineage>
</organism>
<dbReference type="OrthoDB" id="5597201at2759"/>
<evidence type="ECO:0000313" key="3">
    <source>
        <dbReference type="Proteomes" id="UP000054481"/>
    </source>
</evidence>
<dbReference type="AlphaFoldDB" id="A0A0F7ZR46"/>
<sequence>MSYDEELCRKVMKMHVPPTVQVLANDLHLNVGVKKEATIGCIRDGWSLVSDGILLINETVLGRWSKARSFKNSVDQMSVLVRLLRETELHGKRKVHVLAMGTRAEIVLNNVSSWFKSDVISLSKHKAPHPASLSYRFSDLNHKDCHMGTPSFSKLLAEILRNRVASVHIMAPKQSETELRLRLMVDSIQSVGGQLPPFEDDLRTFIHLQKRVEMSTNVRSDEYREMLSRMIECGETLCARIGIVASAFRTIDTSGRTVAGHVAKAGSSLSAVSPAQSAIDSHVGKEASVADRVPSSPITFTRTPRKNVARSVSSSQFTAASPTPATTSVNDSEQSPPPLTFTPKKKVALPPANLDAIVTHKPTPSSSNVGTLTFTRRVSKPAVPGSAVDAGDKKTAVPAVEKKPATESTTSGKVRKIGKKILDNLSSVEAVLQASGVDVIDDEDVVFLLGAIQNDIASETADNDITRDLVACIEEDIRTIPKFEFVDWAMDKQSKRSATYEKCKEYFKF</sequence>
<accession>A0A0F7ZR46</accession>
<proteinExistence type="predicted"/>
<protein>
    <submittedName>
        <fullName evidence="2">Uncharacterized protein</fullName>
    </submittedName>
</protein>
<gene>
    <name evidence="2" type="ORF">HIM_11635</name>
</gene>
<reference evidence="2 3" key="1">
    <citation type="journal article" date="2014" name="Genome Biol. Evol.">
        <title>Comparative genomics and transcriptomics analyses reveal divergent lifestyle features of nematode endoparasitic fungus Hirsutella minnesotensis.</title>
        <authorList>
            <person name="Lai Y."/>
            <person name="Liu K."/>
            <person name="Zhang X."/>
            <person name="Zhang X."/>
            <person name="Li K."/>
            <person name="Wang N."/>
            <person name="Shu C."/>
            <person name="Wu Y."/>
            <person name="Wang C."/>
            <person name="Bushley K.E."/>
            <person name="Xiang M."/>
            <person name="Liu X."/>
        </authorList>
    </citation>
    <scope>NUCLEOTIDE SEQUENCE [LARGE SCALE GENOMIC DNA]</scope>
    <source>
        <strain evidence="2 3">3608</strain>
    </source>
</reference>